<dbReference type="AlphaFoldDB" id="A0A8T2LUY3"/>
<reference evidence="2 3" key="1">
    <citation type="submission" date="2021-07" db="EMBL/GenBank/DDBJ databases">
        <authorList>
            <person name="Imarazene B."/>
            <person name="Zahm M."/>
            <person name="Klopp C."/>
            <person name="Cabau C."/>
            <person name="Beille S."/>
            <person name="Jouanno E."/>
            <person name="Castinel A."/>
            <person name="Lluch J."/>
            <person name="Gil L."/>
            <person name="Kuchtly C."/>
            <person name="Lopez Roques C."/>
            <person name="Donnadieu C."/>
            <person name="Parrinello H."/>
            <person name="Journot L."/>
            <person name="Du K."/>
            <person name="Schartl M."/>
            <person name="Retaux S."/>
            <person name="Guiguen Y."/>
        </authorList>
    </citation>
    <scope>NUCLEOTIDE SEQUENCE [LARGE SCALE GENOMIC DNA]</scope>
    <source>
        <strain evidence="2">Pach_M1</strain>
        <tissue evidence="2">Testis</tissue>
    </source>
</reference>
<feature type="compositionally biased region" description="Acidic residues" evidence="1">
    <location>
        <begin position="54"/>
        <end position="89"/>
    </location>
</feature>
<name>A0A8T2LUY3_ASTMX</name>
<evidence type="ECO:0000313" key="2">
    <source>
        <dbReference type="EMBL" id="KAG9275230.1"/>
    </source>
</evidence>
<sequence length="95" mass="11337">MNKIFYINDRYHWYREGYPGPYLTETKRVLSAPWEKNPEKNHYEATHEQKEENSELDDSLLLSDSEDCSLEDSNLDETLLDDDEDDEEEYGCHQT</sequence>
<evidence type="ECO:0000313" key="3">
    <source>
        <dbReference type="Proteomes" id="UP000752171"/>
    </source>
</evidence>
<organism evidence="2 3">
    <name type="scientific">Astyanax mexicanus</name>
    <name type="common">Blind cave fish</name>
    <name type="synonym">Astyanax fasciatus mexicanus</name>
    <dbReference type="NCBI Taxonomy" id="7994"/>
    <lineage>
        <taxon>Eukaryota</taxon>
        <taxon>Metazoa</taxon>
        <taxon>Chordata</taxon>
        <taxon>Craniata</taxon>
        <taxon>Vertebrata</taxon>
        <taxon>Euteleostomi</taxon>
        <taxon>Actinopterygii</taxon>
        <taxon>Neopterygii</taxon>
        <taxon>Teleostei</taxon>
        <taxon>Ostariophysi</taxon>
        <taxon>Characiformes</taxon>
        <taxon>Characoidei</taxon>
        <taxon>Acestrorhamphidae</taxon>
        <taxon>Acestrorhamphinae</taxon>
        <taxon>Astyanax</taxon>
    </lineage>
</organism>
<gene>
    <name evidence="2" type="ORF">AMEX_G9718</name>
</gene>
<dbReference type="Proteomes" id="UP000752171">
    <property type="component" value="Unassembled WGS sequence"/>
</dbReference>
<evidence type="ECO:0000256" key="1">
    <source>
        <dbReference type="SAM" id="MobiDB-lite"/>
    </source>
</evidence>
<dbReference type="EMBL" id="JAICCE010000007">
    <property type="protein sequence ID" value="KAG9275230.1"/>
    <property type="molecule type" value="Genomic_DNA"/>
</dbReference>
<proteinExistence type="predicted"/>
<feature type="region of interest" description="Disordered" evidence="1">
    <location>
        <begin position="34"/>
        <end position="95"/>
    </location>
</feature>
<feature type="compositionally biased region" description="Basic and acidic residues" evidence="1">
    <location>
        <begin position="36"/>
        <end position="53"/>
    </location>
</feature>
<comment type="caution">
    <text evidence="2">The sequence shown here is derived from an EMBL/GenBank/DDBJ whole genome shotgun (WGS) entry which is preliminary data.</text>
</comment>
<accession>A0A8T2LUY3</accession>
<protein>
    <submittedName>
        <fullName evidence="2">Uncharacterized protein</fullName>
    </submittedName>
</protein>